<dbReference type="SUPFAM" id="SSF51695">
    <property type="entry name" value="PLC-like phosphodiesterases"/>
    <property type="match status" value="1"/>
</dbReference>
<keyword evidence="6" id="KW-0443">Lipid metabolism</keyword>
<comment type="similarity">
    <text evidence="2">Belongs to the glycerophosphoryl diester phosphodiesterase family.</text>
</comment>
<dbReference type="PANTHER" id="PTHR42758">
    <property type="entry name" value="PHOSPHATIDYLGLYCEROL PHOSPHOLIPASE C"/>
    <property type="match status" value="1"/>
</dbReference>
<evidence type="ECO:0000256" key="4">
    <source>
        <dbReference type="ARBA" id="ARBA00022801"/>
    </source>
</evidence>
<dbReference type="Pfam" id="PF03009">
    <property type="entry name" value="GDPD"/>
    <property type="match status" value="1"/>
</dbReference>
<dbReference type="GO" id="GO:0016020">
    <property type="term" value="C:membrane"/>
    <property type="evidence" value="ECO:0007669"/>
    <property type="project" value="UniProtKB-SubCell"/>
</dbReference>
<comment type="subcellular location">
    <subcellularLocation>
        <location evidence="1">Membrane</location>
    </subcellularLocation>
</comment>
<keyword evidence="3" id="KW-0812">Transmembrane</keyword>
<gene>
    <name evidence="10" type="ORF">OAUR00152_LOCUS28187</name>
</gene>
<evidence type="ECO:0000256" key="7">
    <source>
        <dbReference type="ARBA" id="ARBA00023136"/>
    </source>
</evidence>
<dbReference type="PANTHER" id="PTHR42758:SF2">
    <property type="entry name" value="PHOSPHATIDYLGLYCEROL PHOSPHOLIPASE C"/>
    <property type="match status" value="1"/>
</dbReference>
<evidence type="ECO:0000256" key="5">
    <source>
        <dbReference type="ARBA" id="ARBA00022989"/>
    </source>
</evidence>
<evidence type="ECO:0000313" key="10">
    <source>
        <dbReference type="EMBL" id="CAE2264245.1"/>
    </source>
</evidence>
<feature type="domain" description="GP-PDE" evidence="9">
    <location>
        <begin position="418"/>
        <end position="674"/>
    </location>
</feature>
<sequence>MVKFGRHLHYYTHNELRDTALYVVPYNDIKGKCMPGQTVRCAGGAGTDSPDHDRDKSSSPSQQWEEKRWDDGGAASRIETEDGFVRIDASDAPLRASSSSAGSGIVAGRWEKLESDFYFATQRFRTEWRSCLALAADDFEKSTRNFWRGVFGAVIAASERSGVETPRIYQDTIRGCLPDTALRLFLAVSTAGETQDTYEHLKDVHSTALVNSEALRKLVKKFDKDVDKLCAKLSKELGTCSQGGEAKLDGVEEDGDGPINGRAFHLSGELLPEIYSSNFNVGLPTVESGLALVRAHLGLDEEEDDDENDVSSIQAARIRFMSMDQEGMSRARNLADMGGGGDPHSDDDRIIAEQDVAGFFGLTLKRRDSDAILVEKRKMELHWLRKLVTSLAEMDRIDVEKEGLGGAILAGEGAGLSACLVGHRGFHSIKDRSDKRPLENSQMAYEAAWTNGVHLCECDITLTRDDRIILCHDENFTRLALDPDDPRVKRRVRDLTYREIMNLPLKSGVRPPLLFDVLRSAHAIGGEARMIVEIKPGNTEAGTALARMFAKHPQLMERTAVVMSFDAFAMQNLRRELEAVFPTTPRLIPSPPSTARMSARKEPPMDLLHAQPQPPHSHSHRRGFNVVPSTGALPHIPTAMSIGEIQGLAVPAVVAATAGSGHMVAFDEKARTDSVGDQLGMSLESTVGGGMRKGDSFHFSPFKRVGSNHNSIHRDKSGGALSSSFGKSAAGGLLIPPVSPCPAPATIVPAIGRFDDAMASGHQLPGGGGGAGEPQTVAIPKLLLITRCGLAQNEEQRDALKVDVSDPADLNRARTWLQGNSPQERLDGLYLQFQPCMLDSPGSAAACRSLTEHYSVGVWGANPKRDDVETFTRLVKECGVSYVNSGLPKKFFRDMVRRASGNSLAAMFGGAGEGDVNDAMANMEENSKTWAHPGRQRAQPVHLGLPW</sequence>
<dbReference type="GO" id="GO:0005737">
    <property type="term" value="C:cytoplasm"/>
    <property type="evidence" value="ECO:0007669"/>
    <property type="project" value="UniProtKB-ARBA"/>
</dbReference>
<proteinExistence type="inferred from homology"/>
<dbReference type="InterPro" id="IPR030395">
    <property type="entry name" value="GP_PDE_dom"/>
</dbReference>
<name>A0A7S4JI01_9STRA</name>
<keyword evidence="4" id="KW-0378">Hydrolase</keyword>
<evidence type="ECO:0000259" key="9">
    <source>
        <dbReference type="PROSITE" id="PS51704"/>
    </source>
</evidence>
<accession>A0A7S4JI01</accession>
<dbReference type="GO" id="GO:0008081">
    <property type="term" value="F:phosphoric diester hydrolase activity"/>
    <property type="evidence" value="ECO:0007669"/>
    <property type="project" value="InterPro"/>
</dbReference>
<dbReference type="GO" id="GO:0046475">
    <property type="term" value="P:glycerophospholipid catabolic process"/>
    <property type="evidence" value="ECO:0007669"/>
    <property type="project" value="TreeGrafter"/>
</dbReference>
<dbReference type="Gene3D" id="3.20.20.190">
    <property type="entry name" value="Phosphatidylinositol (PI) phosphodiesterase"/>
    <property type="match status" value="1"/>
</dbReference>
<protein>
    <recommendedName>
        <fullName evidence="9">GP-PDE domain-containing protein</fullName>
    </recommendedName>
</protein>
<keyword evidence="5" id="KW-1133">Transmembrane helix</keyword>
<feature type="region of interest" description="Disordered" evidence="8">
    <location>
        <begin position="42"/>
        <end position="72"/>
    </location>
</feature>
<evidence type="ECO:0000256" key="2">
    <source>
        <dbReference type="ARBA" id="ARBA00007277"/>
    </source>
</evidence>
<evidence type="ECO:0000256" key="8">
    <source>
        <dbReference type="SAM" id="MobiDB-lite"/>
    </source>
</evidence>
<keyword evidence="7" id="KW-0472">Membrane</keyword>
<dbReference type="InterPro" id="IPR052271">
    <property type="entry name" value="GDPD-Related"/>
</dbReference>
<dbReference type="AlphaFoldDB" id="A0A7S4JI01"/>
<evidence type="ECO:0000256" key="3">
    <source>
        <dbReference type="ARBA" id="ARBA00022692"/>
    </source>
</evidence>
<dbReference type="PROSITE" id="PS51704">
    <property type="entry name" value="GP_PDE"/>
    <property type="match status" value="1"/>
</dbReference>
<dbReference type="InterPro" id="IPR017946">
    <property type="entry name" value="PLC-like_Pdiesterase_TIM-brl"/>
</dbReference>
<organism evidence="10">
    <name type="scientific">Odontella aurita</name>
    <dbReference type="NCBI Taxonomy" id="265563"/>
    <lineage>
        <taxon>Eukaryota</taxon>
        <taxon>Sar</taxon>
        <taxon>Stramenopiles</taxon>
        <taxon>Ochrophyta</taxon>
        <taxon>Bacillariophyta</taxon>
        <taxon>Mediophyceae</taxon>
        <taxon>Biddulphiophycidae</taxon>
        <taxon>Eupodiscales</taxon>
        <taxon>Odontellaceae</taxon>
        <taxon>Odontella</taxon>
    </lineage>
</organism>
<reference evidence="10" key="1">
    <citation type="submission" date="2021-01" db="EMBL/GenBank/DDBJ databases">
        <authorList>
            <person name="Corre E."/>
            <person name="Pelletier E."/>
            <person name="Niang G."/>
            <person name="Scheremetjew M."/>
            <person name="Finn R."/>
            <person name="Kale V."/>
            <person name="Holt S."/>
            <person name="Cochrane G."/>
            <person name="Meng A."/>
            <person name="Brown T."/>
            <person name="Cohen L."/>
        </authorList>
    </citation>
    <scope>NUCLEOTIDE SEQUENCE</scope>
    <source>
        <strain evidence="10">Isolate 1302-5</strain>
    </source>
</reference>
<evidence type="ECO:0000256" key="6">
    <source>
        <dbReference type="ARBA" id="ARBA00023098"/>
    </source>
</evidence>
<evidence type="ECO:0000256" key="1">
    <source>
        <dbReference type="ARBA" id="ARBA00004370"/>
    </source>
</evidence>
<dbReference type="EMBL" id="HBKQ01040896">
    <property type="protein sequence ID" value="CAE2264245.1"/>
    <property type="molecule type" value="Transcribed_RNA"/>
</dbReference>